<dbReference type="RefSeq" id="WP_201090322.1">
    <property type="nucleotide sequence ID" value="NZ_CP067393.1"/>
</dbReference>
<dbReference type="KEGG" id="eaz:JHT90_08295"/>
<sequence length="155" mass="18128">MSYVENWKQQGIISLWRYQYPDDIHYPNWHITADDIGCLSLMLLLKAFERDQAINRKTVTITAPNNEILSIPNNRVGVAKWIAPKEWHISFSKQSEKWEFSTGLEPATLTIGKNWLSEIRWAIDGIMTGESNSWVGINDGKEEVLWYWRYPKAKK</sequence>
<proteinExistence type="predicted"/>
<keyword evidence="2" id="KW-1185">Reference proteome</keyword>
<dbReference type="EMBL" id="CP067393">
    <property type="protein sequence ID" value="QQP84424.1"/>
    <property type="molecule type" value="Genomic_DNA"/>
</dbReference>
<protein>
    <submittedName>
        <fullName evidence="1">Uncharacterized protein</fullName>
    </submittedName>
</protein>
<dbReference type="AlphaFoldDB" id="A0A974RX29"/>
<reference evidence="1 2" key="1">
    <citation type="submission" date="2021-01" db="EMBL/GenBank/DDBJ databases">
        <title>Entomomonas sp. F2A isolated from a house cricket (Acheta domesticus).</title>
        <authorList>
            <person name="Spergser J."/>
            <person name="Busse H.-J."/>
        </authorList>
    </citation>
    <scope>NUCLEOTIDE SEQUENCE [LARGE SCALE GENOMIC DNA]</scope>
    <source>
        <strain evidence="1 2">F2A</strain>
    </source>
</reference>
<evidence type="ECO:0000313" key="1">
    <source>
        <dbReference type="EMBL" id="QQP84424.1"/>
    </source>
</evidence>
<organism evidence="1 2">
    <name type="scientific">Entomomonas asaccharolytica</name>
    <dbReference type="NCBI Taxonomy" id="2785331"/>
    <lineage>
        <taxon>Bacteria</taxon>
        <taxon>Pseudomonadati</taxon>
        <taxon>Pseudomonadota</taxon>
        <taxon>Gammaproteobacteria</taxon>
        <taxon>Pseudomonadales</taxon>
        <taxon>Pseudomonadaceae</taxon>
        <taxon>Entomomonas</taxon>
    </lineage>
</organism>
<dbReference type="Proteomes" id="UP000595278">
    <property type="component" value="Chromosome"/>
</dbReference>
<accession>A0A974RX29</accession>
<name>A0A974RX29_9GAMM</name>
<evidence type="ECO:0000313" key="2">
    <source>
        <dbReference type="Proteomes" id="UP000595278"/>
    </source>
</evidence>
<gene>
    <name evidence="1" type="ORF">JHT90_08295</name>
</gene>